<dbReference type="PANTHER" id="PTHR43731">
    <property type="entry name" value="RHOMBOID PROTEASE"/>
    <property type="match status" value="1"/>
</dbReference>
<gene>
    <name evidence="9" type="ORF">GCM10023226_27260</name>
</gene>
<dbReference type="SUPFAM" id="SSF144091">
    <property type="entry name" value="Rhomboid-like"/>
    <property type="match status" value="1"/>
</dbReference>
<evidence type="ECO:0000256" key="6">
    <source>
        <dbReference type="ARBA" id="ARBA00023136"/>
    </source>
</evidence>
<dbReference type="InterPro" id="IPR022764">
    <property type="entry name" value="Peptidase_S54_rhomboid_dom"/>
</dbReference>
<keyword evidence="5 7" id="KW-1133">Transmembrane helix</keyword>
<keyword evidence="6 7" id="KW-0472">Membrane</keyword>
<dbReference type="GO" id="GO:0006508">
    <property type="term" value="P:proteolysis"/>
    <property type="evidence" value="ECO:0007669"/>
    <property type="project" value="UniProtKB-KW"/>
</dbReference>
<comment type="similarity">
    <text evidence="2">Belongs to the peptidase S54 family.</text>
</comment>
<feature type="transmembrane region" description="Helical" evidence="7">
    <location>
        <begin position="199"/>
        <end position="216"/>
    </location>
</feature>
<keyword evidence="4" id="KW-0378">Hydrolase</keyword>
<dbReference type="GO" id="GO:0008233">
    <property type="term" value="F:peptidase activity"/>
    <property type="evidence" value="ECO:0007669"/>
    <property type="project" value="UniProtKB-KW"/>
</dbReference>
<dbReference type="Pfam" id="PF01694">
    <property type="entry name" value="Rhomboid"/>
    <property type="match status" value="1"/>
</dbReference>
<dbReference type="InterPro" id="IPR050925">
    <property type="entry name" value="Rhomboid_protease_S54"/>
</dbReference>
<dbReference type="Proteomes" id="UP001500621">
    <property type="component" value="Unassembled WGS sequence"/>
</dbReference>
<keyword evidence="9" id="KW-0645">Protease</keyword>
<feature type="transmembrane region" description="Helical" evidence="7">
    <location>
        <begin position="173"/>
        <end position="192"/>
    </location>
</feature>
<proteinExistence type="inferred from homology"/>
<keyword evidence="3 7" id="KW-0812">Transmembrane</keyword>
<evidence type="ECO:0000313" key="10">
    <source>
        <dbReference type="Proteomes" id="UP001500621"/>
    </source>
</evidence>
<comment type="subcellular location">
    <subcellularLocation>
        <location evidence="1">Membrane</location>
        <topology evidence="1">Multi-pass membrane protein</topology>
    </subcellularLocation>
</comment>
<evidence type="ECO:0000256" key="3">
    <source>
        <dbReference type="ARBA" id="ARBA00022692"/>
    </source>
</evidence>
<evidence type="ECO:0000259" key="8">
    <source>
        <dbReference type="Pfam" id="PF01694"/>
    </source>
</evidence>
<evidence type="ECO:0000256" key="5">
    <source>
        <dbReference type="ARBA" id="ARBA00022989"/>
    </source>
</evidence>
<feature type="transmembrane region" description="Helical" evidence="7">
    <location>
        <begin position="148"/>
        <end position="167"/>
    </location>
</feature>
<organism evidence="9 10">
    <name type="scientific">Nocardioides nanhaiensis</name>
    <dbReference type="NCBI Taxonomy" id="1476871"/>
    <lineage>
        <taxon>Bacteria</taxon>
        <taxon>Bacillati</taxon>
        <taxon>Actinomycetota</taxon>
        <taxon>Actinomycetes</taxon>
        <taxon>Propionibacteriales</taxon>
        <taxon>Nocardioidaceae</taxon>
        <taxon>Nocardioides</taxon>
    </lineage>
</organism>
<feature type="transmembrane region" description="Helical" evidence="7">
    <location>
        <begin position="251"/>
        <end position="271"/>
    </location>
</feature>
<dbReference type="EMBL" id="BAABIM010000002">
    <property type="protein sequence ID" value="GAA4687920.1"/>
    <property type="molecule type" value="Genomic_DNA"/>
</dbReference>
<evidence type="ECO:0000256" key="4">
    <source>
        <dbReference type="ARBA" id="ARBA00022801"/>
    </source>
</evidence>
<comment type="caution">
    <text evidence="9">The sequence shown here is derived from an EMBL/GenBank/DDBJ whole genome shotgun (WGS) entry which is preliminary data.</text>
</comment>
<name>A0ABP8WE47_9ACTN</name>
<evidence type="ECO:0000256" key="2">
    <source>
        <dbReference type="ARBA" id="ARBA00009045"/>
    </source>
</evidence>
<dbReference type="InterPro" id="IPR035952">
    <property type="entry name" value="Rhomboid-like_sf"/>
</dbReference>
<dbReference type="Gene3D" id="1.20.1540.10">
    <property type="entry name" value="Rhomboid-like"/>
    <property type="match status" value="1"/>
</dbReference>
<evidence type="ECO:0000313" key="9">
    <source>
        <dbReference type="EMBL" id="GAA4687920.1"/>
    </source>
</evidence>
<dbReference type="PANTHER" id="PTHR43731:SF14">
    <property type="entry name" value="PRESENILIN-ASSOCIATED RHOMBOID-LIKE PROTEIN, MITOCHONDRIAL"/>
    <property type="match status" value="1"/>
</dbReference>
<feature type="transmembrane region" description="Helical" evidence="7">
    <location>
        <begin position="37"/>
        <end position="58"/>
    </location>
</feature>
<reference evidence="10" key="1">
    <citation type="journal article" date="2019" name="Int. J. Syst. Evol. Microbiol.">
        <title>The Global Catalogue of Microorganisms (GCM) 10K type strain sequencing project: providing services to taxonomists for standard genome sequencing and annotation.</title>
        <authorList>
            <consortium name="The Broad Institute Genomics Platform"/>
            <consortium name="The Broad Institute Genome Sequencing Center for Infectious Disease"/>
            <person name="Wu L."/>
            <person name="Ma J."/>
        </authorList>
    </citation>
    <scope>NUCLEOTIDE SEQUENCE [LARGE SCALE GENOMIC DNA]</scope>
    <source>
        <strain evidence="10">JCM 18127</strain>
    </source>
</reference>
<evidence type="ECO:0000256" key="1">
    <source>
        <dbReference type="ARBA" id="ARBA00004141"/>
    </source>
</evidence>
<feature type="transmembrane region" description="Helical" evidence="7">
    <location>
        <begin position="222"/>
        <end position="239"/>
    </location>
</feature>
<evidence type="ECO:0000256" key="7">
    <source>
        <dbReference type="SAM" id="Phobius"/>
    </source>
</evidence>
<protein>
    <submittedName>
        <fullName evidence="9">Rhomboid family intramembrane serine protease</fullName>
    </submittedName>
</protein>
<sequence length="273" mass="28273">MTDAAVGFQCPTCVAEGARCTRAGRATYGGRASSNPMLTSSVLIGINVVVWIAILVTGGNRSRLVDLLGLHTDGGCFFVTGDGRASFDAGATPAMCGDFYVGGVADGWLWQLLSNAFVHVEIWHIAGNMLALAFLGPQLEAVLGRARFVALYLLSALAGSVAVYLLVGPATVTYGASGAIFGLVGALVVRTLKVDRDLSALLPLLVMSAVFTFVIPDISWQGHLGGFLGGLATMALLVYAPRGPRRTAVQVAALAGLTVLLVLVVLARTLVLA</sequence>
<dbReference type="RefSeq" id="WP_345266693.1">
    <property type="nucleotide sequence ID" value="NZ_BAABIM010000002.1"/>
</dbReference>
<feature type="domain" description="Peptidase S54 rhomboid" evidence="8">
    <location>
        <begin position="109"/>
        <end position="238"/>
    </location>
</feature>
<accession>A0ABP8WE47</accession>
<keyword evidence="10" id="KW-1185">Reference proteome</keyword>